<proteinExistence type="predicted"/>
<comment type="caution">
    <text evidence="2">The sequence shown here is derived from an EMBL/GenBank/DDBJ whole genome shotgun (WGS) entry which is preliminary data.</text>
</comment>
<reference evidence="2 3" key="1">
    <citation type="journal article" date="2019" name="Sci. Rep.">
        <title>Orb-weaving spider Araneus ventricosus genome elucidates the spidroin gene catalogue.</title>
        <authorList>
            <person name="Kono N."/>
            <person name="Nakamura H."/>
            <person name="Ohtoshi R."/>
            <person name="Moran D.A.P."/>
            <person name="Shinohara A."/>
            <person name="Yoshida Y."/>
            <person name="Fujiwara M."/>
            <person name="Mori M."/>
            <person name="Tomita M."/>
            <person name="Arakawa K."/>
        </authorList>
    </citation>
    <scope>NUCLEOTIDE SEQUENCE [LARGE SCALE GENOMIC DNA]</scope>
</reference>
<feature type="compositionally biased region" description="Polar residues" evidence="1">
    <location>
        <begin position="1"/>
        <end position="14"/>
    </location>
</feature>
<evidence type="ECO:0000313" key="3">
    <source>
        <dbReference type="Proteomes" id="UP000499080"/>
    </source>
</evidence>
<gene>
    <name evidence="2" type="ORF">AVEN_274755_1</name>
</gene>
<evidence type="ECO:0000256" key="1">
    <source>
        <dbReference type="SAM" id="MobiDB-lite"/>
    </source>
</evidence>
<evidence type="ECO:0000313" key="2">
    <source>
        <dbReference type="EMBL" id="GBN81703.1"/>
    </source>
</evidence>
<dbReference type="Proteomes" id="UP000499080">
    <property type="component" value="Unassembled WGS sequence"/>
</dbReference>
<dbReference type="EMBL" id="BGPR01019365">
    <property type="protein sequence ID" value="GBN81703.1"/>
    <property type="molecule type" value="Genomic_DNA"/>
</dbReference>
<feature type="compositionally biased region" description="Basic residues" evidence="1">
    <location>
        <begin position="79"/>
        <end position="91"/>
    </location>
</feature>
<dbReference type="OrthoDB" id="6495556at2759"/>
<feature type="region of interest" description="Disordered" evidence="1">
    <location>
        <begin position="1"/>
        <end position="105"/>
    </location>
</feature>
<accession>A0A4Y2S157</accession>
<sequence>MESSNTFKRISSPNRDIEKIPVPLISHISSPTHKISRQVAKFVAKVRGPDEGSDDRKHLSRRGTSGAQRDVPQESPVHPGHHVRRPHPRRAPRTDPLPHPTVPKRSCKFTEDLQNECPFLKKVCTGTGNQDDRAKCSHCNSEFSVAHGDRSDINDHLQSSKHKKSLACAASSSKLTNCFKTASSNDTNLDLAAKEATFAYHTANRSLSFNSNSCSSKLISKFFEPKFSLGKTKCEAIVLNVLAPLAQEELKEDLTK</sequence>
<protein>
    <submittedName>
        <fullName evidence="2">Uncharacterized protein</fullName>
    </submittedName>
</protein>
<feature type="compositionally biased region" description="Basic and acidic residues" evidence="1">
    <location>
        <begin position="47"/>
        <end position="57"/>
    </location>
</feature>
<dbReference type="PANTHER" id="PTHR37162">
    <property type="entry name" value="HAT FAMILY DIMERISATION DOMAINCONTAINING PROTEIN-RELATED"/>
    <property type="match status" value="1"/>
</dbReference>
<keyword evidence="3" id="KW-1185">Reference proteome</keyword>
<dbReference type="AlphaFoldDB" id="A0A4Y2S157"/>
<dbReference type="PANTHER" id="PTHR37162:SF10">
    <property type="entry name" value="DUF4371 DOMAIN-CONTAINING PROTEIN"/>
    <property type="match status" value="1"/>
</dbReference>
<organism evidence="2 3">
    <name type="scientific">Araneus ventricosus</name>
    <name type="common">Orbweaver spider</name>
    <name type="synonym">Epeira ventricosa</name>
    <dbReference type="NCBI Taxonomy" id="182803"/>
    <lineage>
        <taxon>Eukaryota</taxon>
        <taxon>Metazoa</taxon>
        <taxon>Ecdysozoa</taxon>
        <taxon>Arthropoda</taxon>
        <taxon>Chelicerata</taxon>
        <taxon>Arachnida</taxon>
        <taxon>Araneae</taxon>
        <taxon>Araneomorphae</taxon>
        <taxon>Entelegynae</taxon>
        <taxon>Araneoidea</taxon>
        <taxon>Araneidae</taxon>
        <taxon>Araneus</taxon>
    </lineage>
</organism>
<name>A0A4Y2S157_ARAVE</name>